<reference evidence="15" key="1">
    <citation type="submission" date="2023-03" db="EMBL/GenBank/DDBJ databases">
        <authorList>
            <person name="Steffen K."/>
            <person name="Cardenas P."/>
        </authorList>
    </citation>
    <scope>NUCLEOTIDE SEQUENCE</scope>
</reference>
<dbReference type="GO" id="GO:0005829">
    <property type="term" value="C:cytosol"/>
    <property type="evidence" value="ECO:0007669"/>
    <property type="project" value="TreeGrafter"/>
</dbReference>
<accession>A0AA35W4N4</accession>
<comment type="catalytic activity">
    <reaction evidence="13">
        <text>IMP + diphosphate = hypoxanthine + 5-phospho-alpha-D-ribose 1-diphosphate</text>
        <dbReference type="Rhea" id="RHEA:17973"/>
        <dbReference type="ChEBI" id="CHEBI:17368"/>
        <dbReference type="ChEBI" id="CHEBI:33019"/>
        <dbReference type="ChEBI" id="CHEBI:58017"/>
        <dbReference type="ChEBI" id="CHEBI:58053"/>
        <dbReference type="EC" id="2.4.2.8"/>
    </reaction>
</comment>
<dbReference type="PANTHER" id="PTHR43340:SF1">
    <property type="entry name" value="HYPOXANTHINE PHOSPHORIBOSYLTRANSFERASE"/>
    <property type="match status" value="1"/>
</dbReference>
<dbReference type="GO" id="GO:0000166">
    <property type="term" value="F:nucleotide binding"/>
    <property type="evidence" value="ECO:0007669"/>
    <property type="project" value="UniProtKB-KW"/>
</dbReference>
<evidence type="ECO:0000256" key="13">
    <source>
        <dbReference type="RuleBase" id="RU364099"/>
    </source>
</evidence>
<feature type="domain" description="Phosphoribosyltransferase" evidence="14">
    <location>
        <begin position="17"/>
        <end position="159"/>
    </location>
</feature>
<keyword evidence="11 13" id="KW-0547">Nucleotide-binding</keyword>
<evidence type="ECO:0000259" key="14">
    <source>
        <dbReference type="Pfam" id="PF00156"/>
    </source>
</evidence>
<proteinExistence type="inferred from homology"/>
<sequence length="181" mass="19716">MSEVSVGKVLVGADVIQEKVREIGGEISRDYAGKRPVLVGVLNGALIFMADLMREIDLPLEAYMMAASSYDGYESTGIVEIIKPLDASITGRDVILVEDIVDTGKTLDCLLESMQSEEPASLEVCALLNKKSRRMVEVPIKYVGFEIPDEFVVGYGLDYNQRYRNLPYVASMNAAAVNGAG</sequence>
<evidence type="ECO:0000256" key="2">
    <source>
        <dbReference type="ARBA" id="ARBA00004496"/>
    </source>
</evidence>
<keyword evidence="6 13" id="KW-0963">Cytoplasm</keyword>
<dbReference type="EC" id="2.4.2.8" evidence="5 13"/>
<evidence type="ECO:0000256" key="4">
    <source>
        <dbReference type="ARBA" id="ARBA00008391"/>
    </source>
</evidence>
<keyword evidence="10 13" id="KW-0660">Purine salvage</keyword>
<dbReference type="Gene3D" id="3.40.50.2020">
    <property type="match status" value="1"/>
</dbReference>
<dbReference type="GO" id="GO:0006178">
    <property type="term" value="P:guanine salvage"/>
    <property type="evidence" value="ECO:0007669"/>
    <property type="project" value="TreeGrafter"/>
</dbReference>
<dbReference type="AlphaFoldDB" id="A0AA35W4N4"/>
<dbReference type="GO" id="GO:0032263">
    <property type="term" value="P:GMP salvage"/>
    <property type="evidence" value="ECO:0007669"/>
    <property type="project" value="TreeGrafter"/>
</dbReference>
<dbReference type="NCBIfam" id="TIGR01203">
    <property type="entry name" value="HGPRTase"/>
    <property type="match status" value="1"/>
</dbReference>
<organism evidence="15 16">
    <name type="scientific">Geodia barretti</name>
    <name type="common">Barrett's horny sponge</name>
    <dbReference type="NCBI Taxonomy" id="519541"/>
    <lineage>
        <taxon>Eukaryota</taxon>
        <taxon>Metazoa</taxon>
        <taxon>Porifera</taxon>
        <taxon>Demospongiae</taxon>
        <taxon>Heteroscleromorpha</taxon>
        <taxon>Tetractinellida</taxon>
        <taxon>Astrophorina</taxon>
        <taxon>Geodiidae</taxon>
        <taxon>Geodia</taxon>
    </lineage>
</organism>
<evidence type="ECO:0000256" key="6">
    <source>
        <dbReference type="ARBA" id="ARBA00022490"/>
    </source>
</evidence>
<comment type="subcellular location">
    <subcellularLocation>
        <location evidence="2 13">Cytoplasm</location>
    </subcellularLocation>
</comment>
<evidence type="ECO:0000256" key="10">
    <source>
        <dbReference type="ARBA" id="ARBA00022726"/>
    </source>
</evidence>
<gene>
    <name evidence="15" type="ORF">GBAR_LOCUS5540</name>
</gene>
<keyword evidence="16" id="KW-1185">Reference proteome</keyword>
<dbReference type="PANTHER" id="PTHR43340">
    <property type="entry name" value="HYPOXANTHINE-GUANINE PHOSPHORIBOSYLTRANSFERASE"/>
    <property type="match status" value="1"/>
</dbReference>
<dbReference type="CDD" id="cd06223">
    <property type="entry name" value="PRTases_typeI"/>
    <property type="match status" value="1"/>
</dbReference>
<evidence type="ECO:0000256" key="3">
    <source>
        <dbReference type="ARBA" id="ARBA00004669"/>
    </source>
</evidence>
<keyword evidence="9 13" id="KW-0479">Metal-binding</keyword>
<dbReference type="InterPro" id="IPR050408">
    <property type="entry name" value="HGPRT"/>
</dbReference>
<dbReference type="Proteomes" id="UP001174909">
    <property type="component" value="Unassembled WGS sequence"/>
</dbReference>
<comment type="pathway">
    <text evidence="3 13">Purine metabolism; IMP biosynthesis via salvage pathway; IMP from hypoxanthine: step 1/1.</text>
</comment>
<evidence type="ECO:0000256" key="7">
    <source>
        <dbReference type="ARBA" id="ARBA00022676"/>
    </source>
</evidence>
<comment type="cofactor">
    <cofactor evidence="1 13">
        <name>Mg(2+)</name>
        <dbReference type="ChEBI" id="CHEBI:18420"/>
    </cofactor>
</comment>
<dbReference type="GO" id="GO:0004422">
    <property type="term" value="F:hypoxanthine phosphoribosyltransferase activity"/>
    <property type="evidence" value="ECO:0007669"/>
    <property type="project" value="InterPro"/>
</dbReference>
<evidence type="ECO:0000256" key="8">
    <source>
        <dbReference type="ARBA" id="ARBA00022679"/>
    </source>
</evidence>
<dbReference type="Pfam" id="PF00156">
    <property type="entry name" value="Pribosyltran"/>
    <property type="match status" value="1"/>
</dbReference>
<dbReference type="SUPFAM" id="SSF53271">
    <property type="entry name" value="PRTase-like"/>
    <property type="match status" value="1"/>
</dbReference>
<name>A0AA35W4N4_GEOBA</name>
<evidence type="ECO:0000256" key="9">
    <source>
        <dbReference type="ARBA" id="ARBA00022723"/>
    </source>
</evidence>
<dbReference type="GO" id="GO:0032264">
    <property type="term" value="P:IMP salvage"/>
    <property type="evidence" value="ECO:0007669"/>
    <property type="project" value="TreeGrafter"/>
</dbReference>
<comment type="similarity">
    <text evidence="4 13">Belongs to the purine/pyrimidine phosphoribosyltransferase family.</text>
</comment>
<keyword evidence="12 13" id="KW-0460">Magnesium</keyword>
<keyword evidence="8 13" id="KW-0808">Transferase</keyword>
<dbReference type="InterPro" id="IPR005904">
    <property type="entry name" value="Hxn_phspho_trans"/>
</dbReference>
<dbReference type="GO" id="GO:0000287">
    <property type="term" value="F:magnesium ion binding"/>
    <property type="evidence" value="ECO:0007669"/>
    <property type="project" value="TreeGrafter"/>
</dbReference>
<protein>
    <recommendedName>
        <fullName evidence="5 13">Hypoxanthine phosphoribosyltransferase</fullName>
        <ecNumber evidence="5 13">2.4.2.8</ecNumber>
    </recommendedName>
</protein>
<dbReference type="GO" id="GO:0006166">
    <property type="term" value="P:purine ribonucleoside salvage"/>
    <property type="evidence" value="ECO:0007669"/>
    <property type="project" value="UniProtKB-KW"/>
</dbReference>
<evidence type="ECO:0000256" key="1">
    <source>
        <dbReference type="ARBA" id="ARBA00001946"/>
    </source>
</evidence>
<dbReference type="FunFam" id="3.40.50.2020:FF:000006">
    <property type="entry name" value="Hypoxanthine phosphoribosyltransferase"/>
    <property type="match status" value="1"/>
</dbReference>
<keyword evidence="7 13" id="KW-0328">Glycosyltransferase</keyword>
<dbReference type="InterPro" id="IPR000836">
    <property type="entry name" value="PRTase_dom"/>
</dbReference>
<evidence type="ECO:0000256" key="11">
    <source>
        <dbReference type="ARBA" id="ARBA00022741"/>
    </source>
</evidence>
<evidence type="ECO:0000256" key="12">
    <source>
        <dbReference type="ARBA" id="ARBA00022842"/>
    </source>
</evidence>
<evidence type="ECO:0000256" key="5">
    <source>
        <dbReference type="ARBA" id="ARBA00011895"/>
    </source>
</evidence>
<evidence type="ECO:0000313" key="15">
    <source>
        <dbReference type="EMBL" id="CAI8008003.1"/>
    </source>
</evidence>
<dbReference type="InterPro" id="IPR029057">
    <property type="entry name" value="PRTase-like"/>
</dbReference>
<dbReference type="EMBL" id="CASHTH010000814">
    <property type="protein sequence ID" value="CAI8008003.1"/>
    <property type="molecule type" value="Genomic_DNA"/>
</dbReference>
<dbReference type="GO" id="GO:0046100">
    <property type="term" value="P:hypoxanthine metabolic process"/>
    <property type="evidence" value="ECO:0007669"/>
    <property type="project" value="TreeGrafter"/>
</dbReference>
<evidence type="ECO:0000313" key="16">
    <source>
        <dbReference type="Proteomes" id="UP001174909"/>
    </source>
</evidence>
<comment type="caution">
    <text evidence="15">The sequence shown here is derived from an EMBL/GenBank/DDBJ whole genome shotgun (WGS) entry which is preliminary data.</text>
</comment>